<feature type="domain" description="CNP1-like uncharacterised" evidence="2">
    <location>
        <begin position="67"/>
        <end position="214"/>
    </location>
</feature>
<feature type="signal peptide" evidence="1">
    <location>
        <begin position="1"/>
        <end position="44"/>
    </location>
</feature>
<evidence type="ECO:0000256" key="1">
    <source>
        <dbReference type="SAM" id="SignalP"/>
    </source>
</evidence>
<evidence type="ECO:0000313" key="3">
    <source>
        <dbReference type="EMBL" id="KIC06211.1"/>
    </source>
</evidence>
<name>A0A0C1GL55_9NEIS</name>
<dbReference type="Proteomes" id="UP000031390">
    <property type="component" value="Unassembled WGS sequence"/>
</dbReference>
<dbReference type="EMBL" id="JUFZ01000113">
    <property type="protein sequence ID" value="KIC06211.1"/>
    <property type="molecule type" value="Genomic_DNA"/>
</dbReference>
<sequence length="229" mass="26035">MNYTVLTCTPPRRTHKIKPFFTLEHTMRRLALLTLCLAATAVNAAGFSEKDTPFNTRYKESPEEAAAREFAEQKTALPPLPDTQSGDWFDLYVSEDYGKQPKILLSSLQIMPSPDGSIRYILNVRSDKGHDNLTVEGLFCAHSSFTYGKDKRSSYKVFGYGDTVNRRWIEPRKAEWKPIGSTFNKNDAMRAVLYQAFCVDGVPNTTEGLVKRLKERAGRYAPKMVRHDK</sequence>
<gene>
    <name evidence="3" type="ORF">MCC93_23320</name>
</gene>
<proteinExistence type="predicted"/>
<evidence type="ECO:0000313" key="4">
    <source>
        <dbReference type="Proteomes" id="UP000031390"/>
    </source>
</evidence>
<dbReference type="Pfam" id="PF08750">
    <property type="entry name" value="CNP1"/>
    <property type="match status" value="1"/>
</dbReference>
<dbReference type="InterPro" id="IPR014861">
    <property type="entry name" value="CNP1-like_dom"/>
</dbReference>
<reference evidence="3 4" key="1">
    <citation type="submission" date="2014-12" db="EMBL/GenBank/DDBJ databases">
        <title>Genome sequence of Morococcus cerebrosus.</title>
        <authorList>
            <person name="Shin S.-K."/>
            <person name="Yi H."/>
        </authorList>
    </citation>
    <scope>NUCLEOTIDE SEQUENCE [LARGE SCALE GENOMIC DNA]</scope>
    <source>
        <strain evidence="3 4">CIP 81.93</strain>
    </source>
</reference>
<dbReference type="AlphaFoldDB" id="A0A0C1GL55"/>
<dbReference type="PATRIC" id="fig|1056807.3.peg.2237"/>
<feature type="chain" id="PRO_5002133096" evidence="1">
    <location>
        <begin position="45"/>
        <end position="229"/>
    </location>
</feature>
<comment type="caution">
    <text evidence="3">The sequence shown here is derived from an EMBL/GenBank/DDBJ whole genome shotgun (WGS) entry which is preliminary data.</text>
</comment>
<protein>
    <submittedName>
        <fullName evidence="3">Endopeptidase ClpB</fullName>
    </submittedName>
</protein>
<keyword evidence="1" id="KW-0732">Signal</keyword>
<accession>A0A0C1GL55</accession>
<organism evidence="3 4">
    <name type="scientific">Morococcus cerebrosus</name>
    <dbReference type="NCBI Taxonomy" id="1056807"/>
    <lineage>
        <taxon>Bacteria</taxon>
        <taxon>Pseudomonadati</taxon>
        <taxon>Pseudomonadota</taxon>
        <taxon>Betaproteobacteria</taxon>
        <taxon>Neisseriales</taxon>
        <taxon>Neisseriaceae</taxon>
        <taxon>Morococcus</taxon>
    </lineage>
</organism>
<evidence type="ECO:0000259" key="2">
    <source>
        <dbReference type="Pfam" id="PF08750"/>
    </source>
</evidence>